<dbReference type="GO" id="GO:0072686">
    <property type="term" value="C:mitotic spindle"/>
    <property type="evidence" value="ECO:0007669"/>
    <property type="project" value="TreeGrafter"/>
</dbReference>
<evidence type="ECO:0000313" key="3">
    <source>
        <dbReference type="EMBL" id="KAH8361009.1"/>
    </source>
</evidence>
<feature type="compositionally biased region" description="Polar residues" evidence="1">
    <location>
        <begin position="486"/>
        <end position="497"/>
    </location>
</feature>
<dbReference type="Gene3D" id="1.25.10.10">
    <property type="entry name" value="Leucine-rich Repeat Variant"/>
    <property type="match status" value="3"/>
</dbReference>
<feature type="compositionally biased region" description="Low complexity" evidence="1">
    <location>
        <begin position="416"/>
        <end position="434"/>
    </location>
</feature>
<feature type="region of interest" description="Disordered" evidence="1">
    <location>
        <begin position="925"/>
        <end position="949"/>
    </location>
</feature>
<feature type="compositionally biased region" description="Low complexity" evidence="1">
    <location>
        <begin position="925"/>
        <end position="944"/>
    </location>
</feature>
<proteinExistence type="predicted"/>
<dbReference type="SUPFAM" id="SSF48371">
    <property type="entry name" value="ARM repeat"/>
    <property type="match status" value="1"/>
</dbReference>
<feature type="region of interest" description="Disordered" evidence="1">
    <location>
        <begin position="1240"/>
        <end position="1304"/>
    </location>
</feature>
<evidence type="ECO:0000259" key="2">
    <source>
        <dbReference type="SMART" id="SM01349"/>
    </source>
</evidence>
<dbReference type="InterPro" id="IPR034085">
    <property type="entry name" value="TOG"/>
</dbReference>
<dbReference type="InterPro" id="IPR011989">
    <property type="entry name" value="ARM-like"/>
</dbReference>
<dbReference type="GO" id="GO:0045180">
    <property type="term" value="C:basal cortex"/>
    <property type="evidence" value="ECO:0007669"/>
    <property type="project" value="TreeGrafter"/>
</dbReference>
<evidence type="ECO:0000256" key="1">
    <source>
        <dbReference type="SAM" id="MobiDB-lite"/>
    </source>
</evidence>
<feature type="region of interest" description="Disordered" evidence="1">
    <location>
        <begin position="1014"/>
        <end position="1034"/>
    </location>
</feature>
<feature type="region of interest" description="Disordered" evidence="1">
    <location>
        <begin position="1156"/>
        <end position="1179"/>
    </location>
</feature>
<protein>
    <recommendedName>
        <fullName evidence="2">TOG domain-containing protein</fullName>
    </recommendedName>
</protein>
<accession>A0AAD4JV86</accession>
<reference evidence="3" key="1">
    <citation type="journal article" date="2021" name="Mol. Ecol. Resour.">
        <title>Phylogenomic analyses of the genus Drosophila reveals genomic signals of climate adaptation.</title>
        <authorList>
            <person name="Li F."/>
            <person name="Rane R.V."/>
            <person name="Luria V."/>
            <person name="Xiong Z."/>
            <person name="Chen J."/>
            <person name="Li Z."/>
            <person name="Catullo R.A."/>
            <person name="Griffin P.C."/>
            <person name="Schiffer M."/>
            <person name="Pearce S."/>
            <person name="Lee S.F."/>
            <person name="McElroy K."/>
            <person name="Stocker A."/>
            <person name="Shirriffs J."/>
            <person name="Cockerell F."/>
            <person name="Coppin C."/>
            <person name="Sgro C.M."/>
            <person name="Karger A."/>
            <person name="Cain J.W."/>
            <person name="Weber J.A."/>
            <person name="Santpere G."/>
            <person name="Kirschner M.W."/>
            <person name="Hoffmann A.A."/>
            <person name="Oakeshott J.G."/>
            <person name="Zhang G."/>
        </authorList>
    </citation>
    <scope>NUCLEOTIDE SEQUENCE</scope>
    <source>
        <strain evidence="3">BGI-SZ-2011g</strain>
    </source>
</reference>
<feature type="domain" description="TOG" evidence="2">
    <location>
        <begin position="1347"/>
        <end position="1580"/>
    </location>
</feature>
<dbReference type="GO" id="GO:0005881">
    <property type="term" value="C:cytoplasmic microtubule"/>
    <property type="evidence" value="ECO:0007669"/>
    <property type="project" value="TreeGrafter"/>
</dbReference>
<dbReference type="GO" id="GO:0090307">
    <property type="term" value="P:mitotic spindle assembly"/>
    <property type="evidence" value="ECO:0007669"/>
    <property type="project" value="TreeGrafter"/>
</dbReference>
<evidence type="ECO:0000313" key="4">
    <source>
        <dbReference type="Proteomes" id="UP001200034"/>
    </source>
</evidence>
<feature type="region of interest" description="Disordered" evidence="1">
    <location>
        <begin position="397"/>
        <end position="501"/>
    </location>
</feature>
<dbReference type="EMBL" id="JAJJHW010003363">
    <property type="protein sequence ID" value="KAH8361009.1"/>
    <property type="molecule type" value="Genomic_DNA"/>
</dbReference>
<dbReference type="Proteomes" id="UP001200034">
    <property type="component" value="Unassembled WGS sequence"/>
</dbReference>
<organism evidence="3 4">
    <name type="scientific">Drosophila rubida</name>
    <dbReference type="NCBI Taxonomy" id="30044"/>
    <lineage>
        <taxon>Eukaryota</taxon>
        <taxon>Metazoa</taxon>
        <taxon>Ecdysozoa</taxon>
        <taxon>Arthropoda</taxon>
        <taxon>Hexapoda</taxon>
        <taxon>Insecta</taxon>
        <taxon>Pterygota</taxon>
        <taxon>Neoptera</taxon>
        <taxon>Endopterygota</taxon>
        <taxon>Diptera</taxon>
        <taxon>Brachycera</taxon>
        <taxon>Muscomorpha</taxon>
        <taxon>Ephydroidea</taxon>
        <taxon>Drosophilidae</taxon>
        <taxon>Drosophila</taxon>
    </lineage>
</organism>
<comment type="caution">
    <text evidence="3">The sequence shown here is derived from an EMBL/GenBank/DDBJ whole genome shotgun (WGS) entry which is preliminary data.</text>
</comment>
<feature type="compositionally biased region" description="Polar residues" evidence="1">
    <location>
        <begin position="448"/>
        <end position="472"/>
    </location>
</feature>
<gene>
    <name evidence="3" type="ORF">KR093_009601</name>
</gene>
<dbReference type="GO" id="GO:0005815">
    <property type="term" value="C:microtubule organizing center"/>
    <property type="evidence" value="ECO:0007669"/>
    <property type="project" value="TreeGrafter"/>
</dbReference>
<dbReference type="InterPro" id="IPR016024">
    <property type="entry name" value="ARM-type_fold"/>
</dbReference>
<sequence length="1583" mass="176962">MQQRRTELTVGAVQLTPLWEHVLRTRRLPEATCPATMFGEFHERLQDPEWQVRQHALRVLVDVLVVTKSKADKHSNHFLVDLIKNLGHQAPTVRKGALDCLRVYLAETAMPEVVMLQILDTGLSQQSIYDERLSCGVLLSVPALLQSILHTPQRHFIVKHTIEYLMQRLQRQQAHQEITLKVLAKISELVGVQEFESSVEAVDGEDALSLYRHLCKVYLVSNKHTATSTNGNAGAWRAIPREYTWRGSGISQACEPASLPVTEKGGKVIMETEIKINDDTLTMRILEAETETEETDSPIMGATELVCRPLASATSQRDLNAGILQIISDSEMEEAADQPSNTENELGTPFRGLKRVTFGGEVVKMRTPDSDAASSANNNENSVIDETRLGANAISTNNTQSLLSPPSPSTEEEQNSTENTSSTSENGLTELTLEIPMDNTKPLPRARSAQSPKRTSSVLSETVLSNTSSVTSPKRDLAQSPAFHSRSISPTGSSNVSPKVPHKEIEVLHNLQRELDPSPRSMRRADYMTVAETVTPSPIAPSVMSVEPPATPNTWEDLDIVSYKTIMDLRSGDWRNRLQGISQLEIALSSSANLVQVLPYLDSLLRTLLSSERNLKVSELKREVLLNLISRLPLDNLEERTHQILSGLCRQGNAGANRVCKALMQRLPAGTIVAKLTAPEYLHAKSSKFRDHALQMSIYALMTFPGTCFDINILSEQVAYAALNRKRRVRQAALEVLAVLADISSVDQVLQIIEEITAGVESGTALLTAVKTRLLRPQLPIITSDGAVLYIYHKMNQMGISSTGADIDWITQGEGSASPNAIKRRHMHITNKNRVLQERTDADNVTGAVHRLDHKIHIKRFYFYRILFYSFHVNENLHRHSFHSPPEALDMSRLNVSNKNNYFPTKLVFIQGNFIDRRMVAQANSESSIDGRSSDSTTTTCSSGSGSGSGSFIQLTPCNAGLDRRLVRQNSRFPVMRQHTDFISNFMRNVQRTPYPYSFEDSKYPKVTHVSHKTEKQQPARKPPTSHKHFSSQQNWIPTHDESQGARMQMSLNINEMCISYRIMAMPENELTTVTSNAPLVLQSEPLNVSNHNVDGSPLSIKSTSYSQKSTASAKSYSCHSEECNQSTENAATRNDLESINLEQQFGDLIVNDVEDETESLSQEPALKRNESVNSLHSKTESIKTQLEDATPQMSRAQSIKSLAIEEEIESSNSFVVVEELQNELESTAVQSPVKLPTKLVETQGTPSRASSSRRSANMHDERTIHSRSISLDSLYGARPASKQGSLDTSICTTDNSSHTGSQLENIQLPSKVQHTPLKQKSKTSYFLRGQRRVSPVKQAIKMSQTELFPPNMTRFEKPREALIKTFDQLDSTNWEVNMTGLKSIVRLIRYHSDFLDNHMHMTCIQLTRSVRNLRSQVARASCQAATELFTLKCKTLEVECDDLVCALLHRTADTNRFLRADATRALESMVDHLQPPKVLNILTTKGAQHQNALVRTTTAKLLFRLAERLGSDRIYAMARESRDKFFMVGANLLLEGSLETRSYAKSLFRALSEHASYQRIILEVIPPRTYRNVEKTLRTITR</sequence>
<dbReference type="GO" id="GO:0008017">
    <property type="term" value="F:microtubule binding"/>
    <property type="evidence" value="ECO:0007669"/>
    <property type="project" value="TreeGrafter"/>
</dbReference>
<feature type="region of interest" description="Disordered" evidence="1">
    <location>
        <begin position="332"/>
        <end position="352"/>
    </location>
</feature>
<feature type="compositionally biased region" description="Polar residues" evidence="1">
    <location>
        <begin position="1283"/>
        <end position="1304"/>
    </location>
</feature>
<dbReference type="PANTHER" id="PTHR21567">
    <property type="entry name" value="CLASP"/>
    <property type="match status" value="1"/>
</dbReference>
<dbReference type="GO" id="GO:0040001">
    <property type="term" value="P:establishment of mitotic spindle localization"/>
    <property type="evidence" value="ECO:0007669"/>
    <property type="project" value="TreeGrafter"/>
</dbReference>
<dbReference type="PANTHER" id="PTHR21567:SF88">
    <property type="entry name" value="TOG DOMAIN-CONTAINING PROTEIN"/>
    <property type="match status" value="1"/>
</dbReference>
<dbReference type="GO" id="GO:0005876">
    <property type="term" value="C:spindle microtubule"/>
    <property type="evidence" value="ECO:0007669"/>
    <property type="project" value="TreeGrafter"/>
</dbReference>
<feature type="domain" description="TOG" evidence="2">
    <location>
        <begin position="551"/>
        <end position="765"/>
    </location>
</feature>
<dbReference type="SMART" id="SM01349">
    <property type="entry name" value="TOG"/>
    <property type="match status" value="2"/>
</dbReference>
<dbReference type="GO" id="GO:0000776">
    <property type="term" value="C:kinetochore"/>
    <property type="evidence" value="ECO:0007669"/>
    <property type="project" value="TreeGrafter"/>
</dbReference>
<keyword evidence="4" id="KW-1185">Reference proteome</keyword>
<name>A0AAD4JV86_9MUSC</name>